<sequence>MYAQALRASRQTIARVAFRQPAMIRTFITPTAVRQELYLKELKAYKPTPLKANDSEGQVLKFAVPATPASPEETDLQSGLAEYEAQTPDVVGASSEGEAAPAEQDFFEEEEEEEGGAHH</sequence>
<reference evidence="3" key="3">
    <citation type="submission" date="2025-08" db="UniProtKB">
        <authorList>
            <consortium name="RefSeq"/>
        </authorList>
    </citation>
    <scope>IDENTIFICATION</scope>
    <source>
        <strain evidence="3">CBS 342.82</strain>
    </source>
</reference>
<dbReference type="OrthoDB" id="274752at2759"/>
<feature type="region of interest" description="Disordered" evidence="1">
    <location>
        <begin position="84"/>
        <end position="119"/>
    </location>
</feature>
<feature type="compositionally biased region" description="Low complexity" evidence="1">
    <location>
        <begin position="92"/>
        <end position="103"/>
    </location>
</feature>
<protein>
    <recommendedName>
        <fullName evidence="4">Mitochondrial F1F0 ATP synthase subunit Atp14</fullName>
    </recommendedName>
</protein>
<gene>
    <name evidence="3" type="ORF">K489DRAFT_261671</name>
</gene>
<dbReference type="PANTHER" id="PTHR28207">
    <property type="entry name" value="ATP SYNTHASE SUBUNIT H, MITOCHONDRIAL"/>
    <property type="match status" value="1"/>
</dbReference>
<organism evidence="3">
    <name type="scientific">Dissoconium aciculare CBS 342.82</name>
    <dbReference type="NCBI Taxonomy" id="1314786"/>
    <lineage>
        <taxon>Eukaryota</taxon>
        <taxon>Fungi</taxon>
        <taxon>Dikarya</taxon>
        <taxon>Ascomycota</taxon>
        <taxon>Pezizomycotina</taxon>
        <taxon>Dothideomycetes</taxon>
        <taxon>Dothideomycetidae</taxon>
        <taxon>Mycosphaerellales</taxon>
        <taxon>Dissoconiaceae</taxon>
        <taxon>Dissoconium</taxon>
    </lineage>
</organism>
<evidence type="ECO:0000313" key="2">
    <source>
        <dbReference type="Proteomes" id="UP000504637"/>
    </source>
</evidence>
<dbReference type="Proteomes" id="UP000504637">
    <property type="component" value="Unplaced"/>
</dbReference>
<reference evidence="3" key="1">
    <citation type="submission" date="2020-01" db="EMBL/GenBank/DDBJ databases">
        <authorList>
            <consortium name="DOE Joint Genome Institute"/>
            <person name="Haridas S."/>
            <person name="Albert R."/>
            <person name="Binder M."/>
            <person name="Bloem J."/>
            <person name="Labutti K."/>
            <person name="Salamov A."/>
            <person name="Andreopoulos B."/>
            <person name="Baker S.E."/>
            <person name="Barry K."/>
            <person name="Bills G."/>
            <person name="Bluhm B.H."/>
            <person name="Cannon C."/>
            <person name="Castanera R."/>
            <person name="Culley D.E."/>
            <person name="Daum C."/>
            <person name="Ezra D."/>
            <person name="Gonzalez J.B."/>
            <person name="Henrissat B."/>
            <person name="Kuo A."/>
            <person name="Liang C."/>
            <person name="Lipzen A."/>
            <person name="Lutzoni F."/>
            <person name="Magnuson J."/>
            <person name="Mondo S."/>
            <person name="Nolan M."/>
            <person name="Ohm R."/>
            <person name="Pangilinan J."/>
            <person name="Park H.-J."/>
            <person name="Ramirez L."/>
            <person name="Alfaro M."/>
            <person name="Sun H."/>
            <person name="Tritt A."/>
            <person name="Yoshinaga Y."/>
            <person name="Zwiers L.-H."/>
            <person name="Turgeon B.G."/>
            <person name="Goodwin S.B."/>
            <person name="Spatafora J.W."/>
            <person name="Crous P.W."/>
            <person name="Grigoriev I.V."/>
        </authorList>
    </citation>
    <scope>NUCLEOTIDE SEQUENCE</scope>
    <source>
        <strain evidence="3">CBS 342.82</strain>
    </source>
</reference>
<dbReference type="AlphaFoldDB" id="A0A6J3LZ81"/>
<reference evidence="3" key="2">
    <citation type="submission" date="2020-04" db="EMBL/GenBank/DDBJ databases">
        <authorList>
            <consortium name="NCBI Genome Project"/>
        </authorList>
    </citation>
    <scope>NUCLEOTIDE SEQUENCE</scope>
    <source>
        <strain evidence="3">CBS 342.82</strain>
    </source>
</reference>
<dbReference type="RefSeq" id="XP_033458004.1">
    <property type="nucleotide sequence ID" value="XM_033600050.1"/>
</dbReference>
<feature type="compositionally biased region" description="Acidic residues" evidence="1">
    <location>
        <begin position="105"/>
        <end position="119"/>
    </location>
</feature>
<evidence type="ECO:0000256" key="1">
    <source>
        <dbReference type="SAM" id="MobiDB-lite"/>
    </source>
</evidence>
<proteinExistence type="predicted"/>
<dbReference type="InterPro" id="IPR019711">
    <property type="entry name" value="ATP_synth_F0_suH"/>
</dbReference>
<keyword evidence="2" id="KW-1185">Reference proteome</keyword>
<accession>A0A6J3LZ81</accession>
<dbReference type="PANTHER" id="PTHR28207:SF1">
    <property type="entry name" value="ATP SYNTHASE SUBUNIT H, MITOCHONDRIAL"/>
    <property type="match status" value="1"/>
</dbReference>
<dbReference type="GeneID" id="54357850"/>
<name>A0A6J3LZ81_9PEZI</name>
<dbReference type="Pfam" id="PF10775">
    <property type="entry name" value="ATP_sub_h"/>
    <property type="match status" value="1"/>
</dbReference>
<dbReference type="GO" id="GO:0046933">
    <property type="term" value="F:proton-transporting ATP synthase activity, rotational mechanism"/>
    <property type="evidence" value="ECO:0007669"/>
    <property type="project" value="TreeGrafter"/>
</dbReference>
<evidence type="ECO:0000313" key="3">
    <source>
        <dbReference type="RefSeq" id="XP_033458004.1"/>
    </source>
</evidence>
<evidence type="ECO:0008006" key="4">
    <source>
        <dbReference type="Google" id="ProtNLM"/>
    </source>
</evidence>